<dbReference type="Pfam" id="PF04471">
    <property type="entry name" value="Mrr_cat"/>
    <property type="match status" value="1"/>
</dbReference>
<sequence>MNMINIPKIPITIIKSSGDKVLFDPYHIYRSLKRVGADESIITQIVNEVSASIVNGMTTHEIYRIAFRLLRNKSKTLAGKYHLKRAIMQLGFSGYPFEKFIAEIMRHQGFRVLNNQIIQGYCVNHEVDVVGERQNEHVFVECKYHNRLGLACDVKITLYIKARFLDIEQAYIKKPGEVLKGWLVTNTRFTNDAIQYGQCAGLHLIGWDFPQKGSLKELIEFSGLYPITCITNFTKAEIETLLGNNVLLCRTIAESPELLDKLDMGAIRKKQVLSQCQALCKISGLELDDTHQKLDQT</sequence>
<dbReference type="EMBL" id="UGGT01000001">
    <property type="protein sequence ID" value="STO21364.1"/>
    <property type="molecule type" value="Genomic_DNA"/>
</dbReference>
<keyword evidence="5" id="KW-0378">Hydrolase</keyword>
<dbReference type="SUPFAM" id="SSF52980">
    <property type="entry name" value="Restriction endonuclease-like"/>
    <property type="match status" value="1"/>
</dbReference>
<keyword evidence="5" id="KW-0540">Nuclease</keyword>
<keyword evidence="6" id="KW-1185">Reference proteome</keyword>
<dbReference type="GeneID" id="93291998"/>
<keyword evidence="2 3" id="KW-0067">ATP-binding</keyword>
<dbReference type="InterPro" id="IPR011856">
    <property type="entry name" value="tRNA_endonuc-like_dom_sf"/>
</dbReference>
<dbReference type="GO" id="GO:0005524">
    <property type="term" value="F:ATP binding"/>
    <property type="evidence" value="ECO:0007669"/>
    <property type="project" value="UniProtKB-UniRule"/>
</dbReference>
<dbReference type="Proteomes" id="UP000254554">
    <property type="component" value="Unassembled WGS sequence"/>
</dbReference>
<evidence type="ECO:0000256" key="2">
    <source>
        <dbReference type="ARBA" id="ARBA00022840"/>
    </source>
</evidence>
<dbReference type="STRING" id="1094715.GCA_000236165_00992"/>
<evidence type="ECO:0000313" key="5">
    <source>
        <dbReference type="EMBL" id="STO21364.1"/>
    </source>
</evidence>
<organism evidence="5 6">
    <name type="scientific">Fluoribacter dumoffii</name>
    <dbReference type="NCBI Taxonomy" id="463"/>
    <lineage>
        <taxon>Bacteria</taxon>
        <taxon>Pseudomonadati</taxon>
        <taxon>Pseudomonadota</taxon>
        <taxon>Gammaproteobacteria</taxon>
        <taxon>Legionellales</taxon>
        <taxon>Legionellaceae</taxon>
        <taxon>Fluoribacter</taxon>
    </lineage>
</organism>
<dbReference type="InterPro" id="IPR005144">
    <property type="entry name" value="ATP-cone_dom"/>
</dbReference>
<feature type="domain" description="ATP-cone" evidence="4">
    <location>
        <begin position="11"/>
        <end position="92"/>
    </location>
</feature>
<dbReference type="Pfam" id="PF03477">
    <property type="entry name" value="ATP-cone"/>
    <property type="match status" value="1"/>
</dbReference>
<dbReference type="CDD" id="cd22308">
    <property type="entry name" value="Af1548-like"/>
    <property type="match status" value="1"/>
</dbReference>
<protein>
    <submittedName>
        <fullName evidence="5">Restriction endonuclease</fullName>
    </submittedName>
</protein>
<keyword evidence="1 3" id="KW-0547">Nucleotide-binding</keyword>
<dbReference type="RefSeq" id="WP_010653640.1">
    <property type="nucleotide sequence ID" value="NZ_JAPHOO010000001.1"/>
</dbReference>
<dbReference type="GO" id="GO:0009307">
    <property type="term" value="P:DNA restriction-modification system"/>
    <property type="evidence" value="ECO:0007669"/>
    <property type="project" value="InterPro"/>
</dbReference>
<reference evidence="5 6" key="1">
    <citation type="submission" date="2018-06" db="EMBL/GenBank/DDBJ databases">
        <authorList>
            <consortium name="Pathogen Informatics"/>
            <person name="Doyle S."/>
        </authorList>
    </citation>
    <scope>NUCLEOTIDE SEQUENCE [LARGE SCALE GENOMIC DNA]</scope>
    <source>
        <strain evidence="5 6">NCTC11370</strain>
    </source>
</reference>
<evidence type="ECO:0000256" key="1">
    <source>
        <dbReference type="ARBA" id="ARBA00022741"/>
    </source>
</evidence>
<evidence type="ECO:0000313" key="6">
    <source>
        <dbReference type="Proteomes" id="UP000254554"/>
    </source>
</evidence>
<evidence type="ECO:0000256" key="3">
    <source>
        <dbReference type="PROSITE-ProRule" id="PRU00492"/>
    </source>
</evidence>
<proteinExistence type="predicted"/>
<keyword evidence="5" id="KW-0255">Endonuclease</keyword>
<dbReference type="AlphaFoldDB" id="A0A377G9G1"/>
<dbReference type="Gene3D" id="3.40.1350.10">
    <property type="match status" value="1"/>
</dbReference>
<name>A0A377G9G1_9GAMM</name>
<dbReference type="GO" id="GO:0004519">
    <property type="term" value="F:endonuclease activity"/>
    <property type="evidence" value="ECO:0007669"/>
    <property type="project" value="UniProtKB-KW"/>
</dbReference>
<evidence type="ECO:0000259" key="4">
    <source>
        <dbReference type="PROSITE" id="PS51161"/>
    </source>
</evidence>
<dbReference type="InterPro" id="IPR007560">
    <property type="entry name" value="Restrct_endonuc_IV_Mrr"/>
</dbReference>
<dbReference type="GO" id="GO:0003677">
    <property type="term" value="F:DNA binding"/>
    <property type="evidence" value="ECO:0007669"/>
    <property type="project" value="InterPro"/>
</dbReference>
<dbReference type="OrthoDB" id="320396at2"/>
<dbReference type="InterPro" id="IPR011335">
    <property type="entry name" value="Restrct_endonuc-II-like"/>
</dbReference>
<dbReference type="PROSITE" id="PS51161">
    <property type="entry name" value="ATP_CONE"/>
    <property type="match status" value="1"/>
</dbReference>
<gene>
    <name evidence="5" type="ORF">NCTC11370_01431</name>
</gene>
<accession>A0A377G9G1</accession>